<dbReference type="Proteomes" id="UP000178636">
    <property type="component" value="Unassembled WGS sequence"/>
</dbReference>
<sequence length="115" mass="12741">MHKASLASTLLLQALFLPRLVFAATPPDEVLEFVGKISTNILNPLIMILFALAFVYFVYGVAAYIWNPDNEEARTKGKMSMLWGVVGMFIMVSVFGIMKFIISSIGADDALMNYV</sequence>
<gene>
    <name evidence="3" type="ORF">A3C93_05710</name>
</gene>
<protein>
    <recommendedName>
        <fullName evidence="5">TrbC/VIRB2 family protein</fullName>
    </recommendedName>
</protein>
<comment type="caution">
    <text evidence="3">The sequence shown here is derived from an EMBL/GenBank/DDBJ whole genome shotgun (WGS) entry which is preliminary data.</text>
</comment>
<dbReference type="STRING" id="1798664.A3C93_05710"/>
<keyword evidence="2" id="KW-0732">Signal</keyword>
<evidence type="ECO:0000256" key="1">
    <source>
        <dbReference type="SAM" id="Phobius"/>
    </source>
</evidence>
<reference evidence="3 4" key="1">
    <citation type="journal article" date="2016" name="Nat. Commun.">
        <title>Thousands of microbial genomes shed light on interconnected biogeochemical processes in an aquifer system.</title>
        <authorList>
            <person name="Anantharaman K."/>
            <person name="Brown C.T."/>
            <person name="Hug L.A."/>
            <person name="Sharon I."/>
            <person name="Castelle C.J."/>
            <person name="Probst A.J."/>
            <person name="Thomas B.C."/>
            <person name="Singh A."/>
            <person name="Wilkins M.J."/>
            <person name="Karaoz U."/>
            <person name="Brodie E.L."/>
            <person name="Williams K.H."/>
            <person name="Hubbard S.S."/>
            <person name="Banfield J.F."/>
        </authorList>
    </citation>
    <scope>NUCLEOTIDE SEQUENCE [LARGE SCALE GENOMIC DNA]</scope>
</reference>
<evidence type="ECO:0008006" key="5">
    <source>
        <dbReference type="Google" id="ProtNLM"/>
    </source>
</evidence>
<dbReference type="InterPro" id="IPR043993">
    <property type="entry name" value="T4SS_pilin"/>
</dbReference>
<dbReference type="Pfam" id="PF18895">
    <property type="entry name" value="T4SS_pilin"/>
    <property type="match status" value="1"/>
</dbReference>
<keyword evidence="1" id="KW-0812">Transmembrane</keyword>
<evidence type="ECO:0000256" key="2">
    <source>
        <dbReference type="SAM" id="SignalP"/>
    </source>
</evidence>
<evidence type="ECO:0000313" key="4">
    <source>
        <dbReference type="Proteomes" id="UP000178636"/>
    </source>
</evidence>
<organism evidence="3 4">
    <name type="scientific">Candidatus Lloydbacteria bacterium RIFCSPHIGHO2_02_FULL_54_17</name>
    <dbReference type="NCBI Taxonomy" id="1798664"/>
    <lineage>
        <taxon>Bacteria</taxon>
        <taxon>Candidatus Lloydiibacteriota</taxon>
    </lineage>
</organism>
<name>A0A1G2DD50_9BACT</name>
<proteinExistence type="predicted"/>
<feature type="signal peptide" evidence="2">
    <location>
        <begin position="1"/>
        <end position="23"/>
    </location>
</feature>
<feature type="transmembrane region" description="Helical" evidence="1">
    <location>
        <begin position="47"/>
        <end position="67"/>
    </location>
</feature>
<dbReference type="AlphaFoldDB" id="A0A1G2DD50"/>
<keyword evidence="1" id="KW-1133">Transmembrane helix</keyword>
<feature type="chain" id="PRO_5009582520" description="TrbC/VIRB2 family protein" evidence="2">
    <location>
        <begin position="24"/>
        <end position="115"/>
    </location>
</feature>
<feature type="transmembrane region" description="Helical" evidence="1">
    <location>
        <begin position="79"/>
        <end position="102"/>
    </location>
</feature>
<accession>A0A1G2DD50</accession>
<dbReference type="EMBL" id="MHLO01000046">
    <property type="protein sequence ID" value="OGZ10780.1"/>
    <property type="molecule type" value="Genomic_DNA"/>
</dbReference>
<keyword evidence="1" id="KW-0472">Membrane</keyword>
<evidence type="ECO:0000313" key="3">
    <source>
        <dbReference type="EMBL" id="OGZ10780.1"/>
    </source>
</evidence>